<dbReference type="EMBL" id="JAWDGP010002904">
    <property type="protein sequence ID" value="KAK3778619.1"/>
    <property type="molecule type" value="Genomic_DNA"/>
</dbReference>
<evidence type="ECO:0000256" key="1">
    <source>
        <dbReference type="SAM" id="SignalP"/>
    </source>
</evidence>
<reference evidence="2" key="1">
    <citation type="journal article" date="2023" name="G3 (Bethesda)">
        <title>A reference genome for the long-term kleptoplast-retaining sea slug Elysia crispata morphotype clarki.</title>
        <authorList>
            <person name="Eastman K.E."/>
            <person name="Pendleton A.L."/>
            <person name="Shaikh M.A."/>
            <person name="Suttiyut T."/>
            <person name="Ogas R."/>
            <person name="Tomko P."/>
            <person name="Gavelis G."/>
            <person name="Widhalm J.R."/>
            <person name="Wisecaver J.H."/>
        </authorList>
    </citation>
    <scope>NUCLEOTIDE SEQUENCE</scope>
    <source>
        <strain evidence="2">ECLA1</strain>
    </source>
</reference>
<protein>
    <submittedName>
        <fullName evidence="2">Uncharacterized protein</fullName>
    </submittedName>
</protein>
<dbReference type="AlphaFoldDB" id="A0AAE1DQ01"/>
<comment type="caution">
    <text evidence="2">The sequence shown here is derived from an EMBL/GenBank/DDBJ whole genome shotgun (WGS) entry which is preliminary data.</text>
</comment>
<dbReference type="PROSITE" id="PS51257">
    <property type="entry name" value="PROKAR_LIPOPROTEIN"/>
    <property type="match status" value="1"/>
</dbReference>
<gene>
    <name evidence="2" type="ORF">RRG08_010916</name>
</gene>
<feature type="signal peptide" evidence="1">
    <location>
        <begin position="1"/>
        <end position="27"/>
    </location>
</feature>
<keyword evidence="1" id="KW-0732">Signal</keyword>
<organism evidence="2 3">
    <name type="scientific">Elysia crispata</name>
    <name type="common">lettuce slug</name>
    <dbReference type="NCBI Taxonomy" id="231223"/>
    <lineage>
        <taxon>Eukaryota</taxon>
        <taxon>Metazoa</taxon>
        <taxon>Spiralia</taxon>
        <taxon>Lophotrochozoa</taxon>
        <taxon>Mollusca</taxon>
        <taxon>Gastropoda</taxon>
        <taxon>Heterobranchia</taxon>
        <taxon>Euthyneura</taxon>
        <taxon>Panpulmonata</taxon>
        <taxon>Sacoglossa</taxon>
        <taxon>Placobranchoidea</taxon>
        <taxon>Plakobranchidae</taxon>
        <taxon>Elysia</taxon>
    </lineage>
</organism>
<keyword evidence="3" id="KW-1185">Reference proteome</keyword>
<feature type="chain" id="PRO_5042271888" evidence="1">
    <location>
        <begin position="28"/>
        <end position="220"/>
    </location>
</feature>
<dbReference type="Proteomes" id="UP001283361">
    <property type="component" value="Unassembled WGS sequence"/>
</dbReference>
<proteinExistence type="predicted"/>
<evidence type="ECO:0000313" key="3">
    <source>
        <dbReference type="Proteomes" id="UP001283361"/>
    </source>
</evidence>
<accession>A0AAE1DQ01</accession>
<sequence>MRGKGKMRYTSNFQFFSGVWLCGCVNSCLPGTATVDCRTVPAHRCTNQTGSLCGRNLIRFPQPQLSITLSLALERRASDATSGELGLGGCLALERRASDATSGELGLGGCLAYHCLLFQYYHRAYTSQIYTLIALCVGRVFQVALTGTGAAMLVVAFNCLCVPDQHLMGAEILKDSLPVFPRCSNSHETEIQGAPKPVGVGLITATHQSHLLIAFLVKIK</sequence>
<evidence type="ECO:0000313" key="2">
    <source>
        <dbReference type="EMBL" id="KAK3778619.1"/>
    </source>
</evidence>
<name>A0AAE1DQ01_9GAST</name>